<evidence type="ECO:0000313" key="1">
    <source>
        <dbReference type="EMBL" id="QSS59622.1"/>
    </source>
</evidence>
<dbReference type="VEuPathDB" id="FungiDB:I7I51_09058"/>
<organism evidence="1 2">
    <name type="scientific">Ajellomyces capsulatus</name>
    <name type="common">Darling's disease fungus</name>
    <name type="synonym">Histoplasma capsulatum</name>
    <dbReference type="NCBI Taxonomy" id="5037"/>
    <lineage>
        <taxon>Eukaryota</taxon>
        <taxon>Fungi</taxon>
        <taxon>Dikarya</taxon>
        <taxon>Ascomycota</taxon>
        <taxon>Pezizomycotina</taxon>
        <taxon>Eurotiomycetes</taxon>
        <taxon>Eurotiomycetidae</taxon>
        <taxon>Onygenales</taxon>
        <taxon>Ajellomycetaceae</taxon>
        <taxon>Histoplasma</taxon>
    </lineage>
</organism>
<evidence type="ECO:0000313" key="2">
    <source>
        <dbReference type="Proteomes" id="UP000663671"/>
    </source>
</evidence>
<dbReference type="Proteomes" id="UP000663671">
    <property type="component" value="Chromosome 2"/>
</dbReference>
<dbReference type="OrthoDB" id="10558084at2759"/>
<dbReference type="EMBL" id="CP069109">
    <property type="protein sequence ID" value="QSS59622.1"/>
    <property type="molecule type" value="Genomic_DNA"/>
</dbReference>
<reference evidence="1" key="1">
    <citation type="submission" date="2021-01" db="EMBL/GenBank/DDBJ databases">
        <title>Chromosome-level genome assembly of a human fungal pathogen reveals clustering of transcriptionally co-regulated genes.</title>
        <authorList>
            <person name="Voorhies M."/>
            <person name="Cohen S."/>
            <person name="Shea T.P."/>
            <person name="Petrus S."/>
            <person name="Munoz J.F."/>
            <person name="Poplawski S."/>
            <person name="Goldman W.E."/>
            <person name="Michael T."/>
            <person name="Cuomo C.A."/>
            <person name="Sil A."/>
            <person name="Beyhan S."/>
        </authorList>
    </citation>
    <scope>NUCLEOTIDE SEQUENCE</scope>
    <source>
        <strain evidence="1">WU24</strain>
    </source>
</reference>
<proteinExistence type="predicted"/>
<protein>
    <submittedName>
        <fullName evidence="1">Uncharacterized protein</fullName>
    </submittedName>
</protein>
<gene>
    <name evidence="1" type="ORF">I7I51_09058</name>
</gene>
<accession>A0A8A1M596</accession>
<sequence>MTPIFVPRDIFDREGITGRLSGMALGIKTTSLNGCPPDSIVNIPLVILHCRSQNSPFRFLTGRGTTASCGLITDQAQR</sequence>
<name>A0A8A1M596_AJECA</name>
<dbReference type="AlphaFoldDB" id="A0A8A1M596"/>